<dbReference type="PANTHER" id="PTHR21091:SF169">
    <property type="entry name" value="UROPORPHYRINOGEN DECARBOXYLASE"/>
    <property type="match status" value="1"/>
</dbReference>
<feature type="compositionally biased region" description="Polar residues" evidence="15">
    <location>
        <begin position="703"/>
        <end position="720"/>
    </location>
</feature>
<evidence type="ECO:0000256" key="3">
    <source>
        <dbReference type="ARBA" id="ARBA00009935"/>
    </source>
</evidence>
<feature type="active site" evidence="14">
    <location>
        <position position="438"/>
    </location>
</feature>
<dbReference type="PROSITE" id="PS00907">
    <property type="entry name" value="UROD_2"/>
    <property type="match status" value="1"/>
</dbReference>
<evidence type="ECO:0000256" key="5">
    <source>
        <dbReference type="ARBA" id="ARBA00012288"/>
    </source>
</evidence>
<feature type="region of interest" description="Disordered" evidence="15">
    <location>
        <begin position="701"/>
        <end position="721"/>
    </location>
</feature>
<dbReference type="InterPro" id="IPR006361">
    <property type="entry name" value="Uroporphyrinogen_deCO2ase_HemE"/>
</dbReference>
<evidence type="ECO:0000256" key="2">
    <source>
        <dbReference type="ARBA" id="ARBA00004804"/>
    </source>
</evidence>
<dbReference type="GO" id="GO:0006783">
    <property type="term" value="P:heme biosynthetic process"/>
    <property type="evidence" value="ECO:0007669"/>
    <property type="project" value="TreeGrafter"/>
</dbReference>
<evidence type="ECO:0000259" key="16">
    <source>
        <dbReference type="PROSITE" id="PS52044"/>
    </source>
</evidence>
<dbReference type="InterPro" id="IPR000257">
    <property type="entry name" value="Uroporphyrinogen_deCOase"/>
</dbReference>
<dbReference type="Pfam" id="PF18826">
    <property type="entry name" value="bVLRF1"/>
    <property type="match status" value="1"/>
</dbReference>
<keyword evidence="8" id="KW-0210">Decarboxylase</keyword>
<dbReference type="PROSITE" id="PS52044">
    <property type="entry name" value="VLRF1"/>
    <property type="match status" value="1"/>
</dbReference>
<keyword evidence="10" id="KW-0627">Porphyrin biosynthesis</keyword>
<dbReference type="GO" id="GO:0004519">
    <property type="term" value="F:endonuclease activity"/>
    <property type="evidence" value="ECO:0007669"/>
    <property type="project" value="UniProtKB-KW"/>
</dbReference>
<dbReference type="EC" id="4.1.1.37" evidence="5"/>
<dbReference type="PANTHER" id="PTHR21091">
    <property type="entry name" value="METHYLTETRAHYDROFOLATE:HOMOCYSTEINE METHYLTRANSFERASE RELATED"/>
    <property type="match status" value="1"/>
</dbReference>
<keyword evidence="14" id="KW-0255">Endonuclease</keyword>
<comment type="catalytic activity">
    <reaction evidence="12">
        <text>uroporphyrinogen I + 4 H(+) = coproporphyrinogen I + 4 CO2</text>
        <dbReference type="Rhea" id="RHEA:31239"/>
        <dbReference type="ChEBI" id="CHEBI:15378"/>
        <dbReference type="ChEBI" id="CHEBI:16526"/>
        <dbReference type="ChEBI" id="CHEBI:62626"/>
        <dbReference type="ChEBI" id="CHEBI:62631"/>
    </reaction>
    <physiologicalReaction direction="left-to-right" evidence="12">
        <dbReference type="Rhea" id="RHEA:31240"/>
    </physiologicalReaction>
</comment>
<sequence length="739" mass="85262">MRQAGRYLPEYHKVKGDRDFFETCRDAEIASTITIQPIDRFKLDAAIIFSDILVIPQAMGCDIKMVDGKGPVFTDPVRKPEDLKKINLKPDIKKELDWAFKAITLTRHKLNGKVPLLGFVGAPWTLLVYMTEGQGSKMFRYAKEWIYNDYAQELLQALCDNCIEFLAQQVVAGAQMLQVFESWAETLGPEEFKNFSLPYLKQIAEKLPNRLKELGQEPVPLTVFAKGAWYALDDLCNTKYDVVSLDWLYSPEEAVKVRGDRRITLQGNLDPGVIYGSDEVIESKVKSMIHGFGKQQYIINFGHGTHPFMKPEKIEYFIEMCHKYNQKRTAKNLPPVDEDEFDRIIEEESIESLSGDEEEYLNTRSPFILFDHNGETIGIYKAVFKNEPNLHEVQKYGKSALFMVGGGHFAGAIVENNKFIKTKTFHRYTTRRKQGGSQSASDNSRGKANSAGSSIRRYNEQALAQEIKELIKSWELNECENIFIRANGVTNRKIIFDAVEKDSRVRNFPFTTKRATTSELKRAWDELMSVHHVELPKVDQKQEVIKEQPKIIKIKEKQDELIPLLKKQNKSKIIQYVKEHNIDVNTHKVNNTPLLHFATTNNLHHTIQVLVADLHASPLVFTHKYPAELADKETRKVFQQIRFKLGENYCDWDKAKVLPAKSKEQFDKELKEQQEKERLDKQQRIKQELAKKAEMELKKPKFQSVNKLGQGESLNGLTDQQKMRIMREQRARAAEARMK</sequence>
<dbReference type="InterPro" id="IPR041175">
    <property type="entry name" value="VLRF1/Vms1"/>
</dbReference>
<dbReference type="GO" id="GO:0004853">
    <property type="term" value="F:uroporphyrinogen decarboxylase activity"/>
    <property type="evidence" value="ECO:0007669"/>
    <property type="project" value="UniProtKB-EC"/>
</dbReference>
<feature type="domain" description="VLRF1" evidence="16">
    <location>
        <begin position="395"/>
        <end position="530"/>
    </location>
</feature>
<comment type="function">
    <text evidence="11">Catalyzes the sequential decarboxylation of the four acetate side chains of uroporphyrinogen to form coproporphyrinogen and participates in the fifth step in the heme biosynthetic pathway. Isomer I or isomer III of uroporphyrinogen may serve as substrate, but only coproporphyrinogen III can ultimately be converted to heme. In vitro also decarboxylates pentacarboxylate porphyrinogen I.</text>
</comment>
<gene>
    <name evidence="17" type="ORF">CANVERA_P3575</name>
</gene>
<comment type="subunit">
    <text evidence="4">Homodimer.</text>
</comment>
<dbReference type="SUPFAM" id="SSF51726">
    <property type="entry name" value="UROD/MetE-like"/>
    <property type="match status" value="1"/>
</dbReference>
<dbReference type="OrthoDB" id="339900at2759"/>
<evidence type="ECO:0000256" key="9">
    <source>
        <dbReference type="ARBA" id="ARBA00023239"/>
    </source>
</evidence>
<keyword evidence="18" id="KW-1185">Reference proteome</keyword>
<comment type="domain">
    <text evidence="14">The VLRF1 domain mediates binding to the 60S ribosomal subunit.</text>
</comment>
<evidence type="ECO:0000313" key="18">
    <source>
        <dbReference type="Proteomes" id="UP001152885"/>
    </source>
</evidence>
<dbReference type="Gene3D" id="3.20.20.210">
    <property type="match status" value="1"/>
</dbReference>
<dbReference type="EMBL" id="CANTUO010000003">
    <property type="protein sequence ID" value="CAI5759066.1"/>
    <property type="molecule type" value="Genomic_DNA"/>
</dbReference>
<evidence type="ECO:0000256" key="15">
    <source>
        <dbReference type="SAM" id="MobiDB-lite"/>
    </source>
</evidence>
<comment type="catalytic activity">
    <reaction evidence="13">
        <text>uroporphyrinogen III + 4 H(+) = coproporphyrinogen III + 4 CO2</text>
        <dbReference type="Rhea" id="RHEA:19865"/>
        <dbReference type="ChEBI" id="CHEBI:15378"/>
        <dbReference type="ChEBI" id="CHEBI:16526"/>
        <dbReference type="ChEBI" id="CHEBI:57308"/>
        <dbReference type="ChEBI" id="CHEBI:57309"/>
        <dbReference type="EC" id="4.1.1.37"/>
    </reaction>
    <physiologicalReaction direction="left-to-right" evidence="13">
        <dbReference type="Rhea" id="RHEA:19866"/>
    </physiologicalReaction>
</comment>
<dbReference type="AlphaFoldDB" id="A0A9W4TWQ5"/>
<organism evidence="17 18">
    <name type="scientific">Candida verbasci</name>
    <dbReference type="NCBI Taxonomy" id="1227364"/>
    <lineage>
        <taxon>Eukaryota</taxon>
        <taxon>Fungi</taxon>
        <taxon>Dikarya</taxon>
        <taxon>Ascomycota</taxon>
        <taxon>Saccharomycotina</taxon>
        <taxon>Pichiomycetes</taxon>
        <taxon>Debaryomycetaceae</taxon>
        <taxon>Candida/Lodderomyces clade</taxon>
        <taxon>Candida</taxon>
    </lineage>
</organism>
<feature type="region of interest" description="Disordered" evidence="15">
    <location>
        <begin position="428"/>
        <end position="454"/>
    </location>
</feature>
<dbReference type="GO" id="GO:0005829">
    <property type="term" value="C:cytosol"/>
    <property type="evidence" value="ECO:0007669"/>
    <property type="project" value="UniProtKB-SubCell"/>
</dbReference>
<feature type="compositionally biased region" description="Polar residues" evidence="15">
    <location>
        <begin position="435"/>
        <end position="453"/>
    </location>
</feature>
<evidence type="ECO:0000256" key="11">
    <source>
        <dbReference type="ARBA" id="ARBA00045708"/>
    </source>
</evidence>
<dbReference type="FunFam" id="3.20.20.210:FF:000008">
    <property type="entry name" value="Uroporphyrinogen decarboxylase"/>
    <property type="match status" value="1"/>
</dbReference>
<dbReference type="Proteomes" id="UP001152885">
    <property type="component" value="Unassembled WGS sequence"/>
</dbReference>
<name>A0A9W4TWQ5_9ASCO</name>
<keyword evidence="14" id="KW-0378">Hydrolase</keyword>
<dbReference type="GO" id="GO:0016787">
    <property type="term" value="F:hydrolase activity"/>
    <property type="evidence" value="ECO:0007669"/>
    <property type="project" value="UniProtKB-KW"/>
</dbReference>
<evidence type="ECO:0000256" key="1">
    <source>
        <dbReference type="ARBA" id="ARBA00004514"/>
    </source>
</evidence>
<evidence type="ECO:0000256" key="8">
    <source>
        <dbReference type="ARBA" id="ARBA00022793"/>
    </source>
</evidence>
<evidence type="ECO:0000256" key="12">
    <source>
        <dbReference type="ARBA" id="ARBA00047341"/>
    </source>
</evidence>
<evidence type="ECO:0000256" key="7">
    <source>
        <dbReference type="ARBA" id="ARBA00022490"/>
    </source>
</evidence>
<evidence type="ECO:0000256" key="6">
    <source>
        <dbReference type="ARBA" id="ARBA00014308"/>
    </source>
</evidence>
<dbReference type="CDD" id="cd00717">
    <property type="entry name" value="URO-D"/>
    <property type="match status" value="1"/>
</dbReference>
<dbReference type="NCBIfam" id="TIGR01464">
    <property type="entry name" value="hemE"/>
    <property type="match status" value="1"/>
</dbReference>
<dbReference type="Pfam" id="PF01208">
    <property type="entry name" value="URO-D"/>
    <property type="match status" value="1"/>
</dbReference>
<comment type="pathway">
    <text evidence="2">Porphyrin-containing compound metabolism; protoporphyrin-IX biosynthesis; coproporphyrinogen-III from 5-aminolevulinate: step 4/4.</text>
</comment>
<comment type="similarity">
    <text evidence="3">Belongs to the uroporphyrinogen decarboxylase family.</text>
</comment>
<proteinExistence type="inferred from homology"/>
<comment type="caution">
    <text evidence="17">The sequence shown here is derived from an EMBL/GenBank/DDBJ whole genome shotgun (WGS) entry which is preliminary data.</text>
</comment>
<keyword evidence="14" id="KW-0540">Nuclease</keyword>
<evidence type="ECO:0000256" key="14">
    <source>
        <dbReference type="PROSITE-ProRule" id="PRU01389"/>
    </source>
</evidence>
<comment type="subcellular location">
    <subcellularLocation>
        <location evidence="1">Cytoplasm</location>
        <location evidence="1">Cytosol</location>
    </subcellularLocation>
</comment>
<evidence type="ECO:0000256" key="13">
    <source>
        <dbReference type="ARBA" id="ARBA00048411"/>
    </source>
</evidence>
<protein>
    <recommendedName>
        <fullName evidence="6">Uroporphyrinogen decarboxylase</fullName>
        <ecNumber evidence="5">4.1.1.37</ecNumber>
    </recommendedName>
</protein>
<evidence type="ECO:0000313" key="17">
    <source>
        <dbReference type="EMBL" id="CAI5759066.1"/>
    </source>
</evidence>
<comment type="similarity">
    <text evidence="14">Belongs to the ANKZF1/VMS1 family.</text>
</comment>
<evidence type="ECO:0000256" key="10">
    <source>
        <dbReference type="ARBA" id="ARBA00023244"/>
    </source>
</evidence>
<reference evidence="17" key="1">
    <citation type="submission" date="2022-12" db="EMBL/GenBank/DDBJ databases">
        <authorList>
            <person name="Brejova B."/>
        </authorList>
    </citation>
    <scope>NUCLEOTIDE SEQUENCE</scope>
</reference>
<keyword evidence="7 14" id="KW-0963">Cytoplasm</keyword>
<evidence type="ECO:0000256" key="4">
    <source>
        <dbReference type="ARBA" id="ARBA00011738"/>
    </source>
</evidence>
<dbReference type="InterPro" id="IPR038071">
    <property type="entry name" value="UROD/MetE-like_sf"/>
</dbReference>
<accession>A0A9W4TWQ5</accession>
<keyword evidence="9" id="KW-0456">Lyase</keyword>